<dbReference type="AlphaFoldDB" id="A0A2P6SFA1"/>
<comment type="caution">
    <text evidence="1">The sequence shown here is derived from an EMBL/GenBank/DDBJ whole genome shotgun (WGS) entry which is preliminary data.</text>
</comment>
<accession>A0A2P6SFA1</accession>
<evidence type="ECO:0000313" key="2">
    <source>
        <dbReference type="Proteomes" id="UP000238479"/>
    </source>
</evidence>
<dbReference type="Gramene" id="PRQ57358">
    <property type="protein sequence ID" value="PRQ57358"/>
    <property type="gene ID" value="RchiOBHm_Chr1g0347481"/>
</dbReference>
<dbReference type="PROSITE" id="PS51257">
    <property type="entry name" value="PROKAR_LIPOPROTEIN"/>
    <property type="match status" value="1"/>
</dbReference>
<reference evidence="1 2" key="1">
    <citation type="journal article" date="2018" name="Nat. Genet.">
        <title>The Rosa genome provides new insights in the design of modern roses.</title>
        <authorList>
            <person name="Bendahmane M."/>
        </authorList>
    </citation>
    <scope>NUCLEOTIDE SEQUENCE [LARGE SCALE GENOMIC DNA]</scope>
    <source>
        <strain evidence="2">cv. Old Blush</strain>
    </source>
</reference>
<evidence type="ECO:0000313" key="1">
    <source>
        <dbReference type="EMBL" id="PRQ57358.1"/>
    </source>
</evidence>
<keyword evidence="2" id="KW-1185">Reference proteome</keyword>
<organism evidence="1 2">
    <name type="scientific">Rosa chinensis</name>
    <name type="common">China rose</name>
    <dbReference type="NCBI Taxonomy" id="74649"/>
    <lineage>
        <taxon>Eukaryota</taxon>
        <taxon>Viridiplantae</taxon>
        <taxon>Streptophyta</taxon>
        <taxon>Embryophyta</taxon>
        <taxon>Tracheophyta</taxon>
        <taxon>Spermatophyta</taxon>
        <taxon>Magnoliopsida</taxon>
        <taxon>eudicotyledons</taxon>
        <taxon>Gunneridae</taxon>
        <taxon>Pentapetalae</taxon>
        <taxon>rosids</taxon>
        <taxon>fabids</taxon>
        <taxon>Rosales</taxon>
        <taxon>Rosaceae</taxon>
        <taxon>Rosoideae</taxon>
        <taxon>Rosoideae incertae sedis</taxon>
        <taxon>Rosa</taxon>
    </lineage>
</organism>
<dbReference type="EMBL" id="PDCK01000039">
    <property type="protein sequence ID" value="PRQ57358.1"/>
    <property type="molecule type" value="Genomic_DNA"/>
</dbReference>
<proteinExistence type="predicted"/>
<dbReference type="Proteomes" id="UP000238479">
    <property type="component" value="Chromosome 1"/>
</dbReference>
<protein>
    <submittedName>
        <fullName evidence="1">Uncharacterized protein</fullName>
    </submittedName>
</protein>
<sequence>MTIYIRLVKFSLVVPSNFGISCASLQLRRGLSLTMLRMTSAVLVLLVPRKIPMGVNGMFMLP</sequence>
<name>A0A2P6SFA1_ROSCH</name>
<gene>
    <name evidence="1" type="ORF">RchiOBHm_Chr1g0347481</name>
</gene>